<keyword evidence="2" id="KW-1185">Reference proteome</keyword>
<dbReference type="AlphaFoldDB" id="A0AAF0PT88"/>
<protein>
    <submittedName>
        <fullName evidence="1">Uncharacterized protein</fullName>
    </submittedName>
</protein>
<accession>A0AAF0PT88</accession>
<evidence type="ECO:0000313" key="1">
    <source>
        <dbReference type="EMBL" id="WMV10679.1"/>
    </source>
</evidence>
<sequence length="129" mass="14167">MLLDVLMISSQVQGPGPLQSMNTRPTVKVMYNCKSCMRQKVGEAAEYFTNQKQGGCLHRYSGSSTGASLIHPRVRVSYVSQDEGSLGDQQWSSSAGHVQGVGSGRDMIDCFKSFLYQLLFCLLVIVLIL</sequence>
<gene>
    <name evidence="1" type="ORF">MTR67_004064</name>
</gene>
<dbReference type="Proteomes" id="UP001234989">
    <property type="component" value="Chromosome 1"/>
</dbReference>
<dbReference type="EMBL" id="CP133612">
    <property type="protein sequence ID" value="WMV10679.1"/>
    <property type="molecule type" value="Genomic_DNA"/>
</dbReference>
<reference evidence="1" key="1">
    <citation type="submission" date="2023-08" db="EMBL/GenBank/DDBJ databases">
        <title>A de novo genome assembly of Solanum verrucosum Schlechtendal, a Mexican diploid species geographically isolated from the other diploid A-genome species in potato relatives.</title>
        <authorList>
            <person name="Hosaka K."/>
        </authorList>
    </citation>
    <scope>NUCLEOTIDE SEQUENCE</scope>
    <source>
        <tissue evidence="1">Young leaves</tissue>
    </source>
</reference>
<proteinExistence type="predicted"/>
<evidence type="ECO:0000313" key="2">
    <source>
        <dbReference type="Proteomes" id="UP001234989"/>
    </source>
</evidence>
<organism evidence="1 2">
    <name type="scientific">Solanum verrucosum</name>
    <dbReference type="NCBI Taxonomy" id="315347"/>
    <lineage>
        <taxon>Eukaryota</taxon>
        <taxon>Viridiplantae</taxon>
        <taxon>Streptophyta</taxon>
        <taxon>Embryophyta</taxon>
        <taxon>Tracheophyta</taxon>
        <taxon>Spermatophyta</taxon>
        <taxon>Magnoliopsida</taxon>
        <taxon>eudicotyledons</taxon>
        <taxon>Gunneridae</taxon>
        <taxon>Pentapetalae</taxon>
        <taxon>asterids</taxon>
        <taxon>lamiids</taxon>
        <taxon>Solanales</taxon>
        <taxon>Solanaceae</taxon>
        <taxon>Solanoideae</taxon>
        <taxon>Solaneae</taxon>
        <taxon>Solanum</taxon>
    </lineage>
</organism>
<name>A0AAF0PT88_SOLVR</name>